<reference evidence="1 2" key="1">
    <citation type="submission" date="2014-02" db="EMBL/GenBank/DDBJ databases">
        <title>Whole genome shotgun sequence of Rhodococcus wratislaviensis NBRC 100605.</title>
        <authorList>
            <person name="Hosoyama A."/>
            <person name="Tsuchikane K."/>
            <person name="Yoshida I."/>
            <person name="Ohji S."/>
            <person name="Ichikawa N."/>
            <person name="Yamazoe A."/>
            <person name="Fujita N."/>
        </authorList>
    </citation>
    <scope>NUCLEOTIDE SEQUENCE [LARGE SCALE GENOMIC DNA]</scope>
    <source>
        <strain evidence="1 2">NBRC 100605</strain>
    </source>
</reference>
<accession>X0PRE8</accession>
<evidence type="ECO:0000313" key="2">
    <source>
        <dbReference type="Proteomes" id="UP000019491"/>
    </source>
</evidence>
<keyword evidence="2" id="KW-1185">Reference proteome</keyword>
<evidence type="ECO:0000313" key="1">
    <source>
        <dbReference type="EMBL" id="GAF45449.1"/>
    </source>
</evidence>
<protein>
    <submittedName>
        <fullName evidence="1">Uncharacterized protein</fullName>
    </submittedName>
</protein>
<dbReference type="OrthoDB" id="4480707at2"/>
<proteinExistence type="predicted"/>
<organism evidence="1 2">
    <name type="scientific">Rhodococcus wratislaviensis NBRC 100605</name>
    <dbReference type="NCBI Taxonomy" id="1219028"/>
    <lineage>
        <taxon>Bacteria</taxon>
        <taxon>Bacillati</taxon>
        <taxon>Actinomycetota</taxon>
        <taxon>Actinomycetes</taxon>
        <taxon>Mycobacteriales</taxon>
        <taxon>Nocardiaceae</taxon>
        <taxon>Rhodococcus</taxon>
    </lineage>
</organism>
<dbReference type="AlphaFoldDB" id="X0PRE8"/>
<comment type="caution">
    <text evidence="1">The sequence shown here is derived from an EMBL/GenBank/DDBJ whole genome shotgun (WGS) entry which is preliminary data.</text>
</comment>
<dbReference type="RefSeq" id="WP_037232019.1">
    <property type="nucleotide sequence ID" value="NZ_BAWF01000022.1"/>
</dbReference>
<name>X0PRE8_RHOWR</name>
<dbReference type="EMBL" id="BAWF01000022">
    <property type="protein sequence ID" value="GAF45449.1"/>
    <property type="molecule type" value="Genomic_DNA"/>
</dbReference>
<dbReference type="Proteomes" id="UP000019491">
    <property type="component" value="Unassembled WGS sequence"/>
</dbReference>
<gene>
    <name evidence="1" type="ORF">RW1_022_00250</name>
</gene>
<sequence>MSASAVDDALDLFGVLMATRLVRVAQRASQKNKAADLPKQAQAGHTLAAAVAVLLAAMDEAGEDAADVGSKATLDVASVMVAIEQVAPRDRLAVAVATVEMLAPADEDDDDGAWREELVKRFGVVRQFLPSLAQVVSFSATGTGQAVLDALRELPALIGRKRVKESEIRTDLVKGSWRRLVTGNPDPPAGVIDRHAYVLCVLEALWKALRYREVYATDSKRWG</sequence>